<evidence type="ECO:0000256" key="3">
    <source>
        <dbReference type="ARBA" id="ARBA00022741"/>
    </source>
</evidence>
<evidence type="ECO:0000256" key="2">
    <source>
        <dbReference type="ARBA" id="ARBA00022448"/>
    </source>
</evidence>
<feature type="domain" description="ABC transporter" evidence="5">
    <location>
        <begin position="7"/>
        <end position="235"/>
    </location>
</feature>
<evidence type="ECO:0000256" key="1">
    <source>
        <dbReference type="ARBA" id="ARBA00005417"/>
    </source>
</evidence>
<evidence type="ECO:0000256" key="4">
    <source>
        <dbReference type="ARBA" id="ARBA00022840"/>
    </source>
</evidence>
<proteinExistence type="inferred from homology"/>
<dbReference type="SUPFAM" id="SSF52540">
    <property type="entry name" value="P-loop containing nucleoside triphosphate hydrolases"/>
    <property type="match status" value="1"/>
</dbReference>
<keyword evidence="3" id="KW-0547">Nucleotide-binding</keyword>
<evidence type="ECO:0000313" key="6">
    <source>
        <dbReference type="EMBL" id="PWU67571.1"/>
    </source>
</evidence>
<dbReference type="PROSITE" id="PS00211">
    <property type="entry name" value="ABC_TRANSPORTER_1"/>
    <property type="match status" value="1"/>
</dbReference>
<sequence>MEKQRLIQFKGVKKKLGKTMILDGINFSVSAGEVVGITGANGSGKTTILRQICGFLYPDQGEVIVSNEIVEPGLVGKIPAGIGALIETPTFLPQFTGFQNLALLAGIQEKIGKETIKKSLKMVGLEPMDKKKVRKYSQGMLQRLGIAQAIMEEPKILLLDEPTNGLDKDGVDLFRQILEKQINDHVAIILVSHIEEEISRFCDKVYLLKDGKLELIQKQKQREWIILVRTVEELEQLSYVLTDFRIIKRVGGFATGQCKGEWESKQELLAFLMSYHIIPEKIMMEEEVVLC</sequence>
<dbReference type="PROSITE" id="PS50893">
    <property type="entry name" value="ABC_TRANSPORTER_2"/>
    <property type="match status" value="1"/>
</dbReference>
<keyword evidence="7" id="KW-1185">Reference proteome</keyword>
<dbReference type="InterPro" id="IPR003593">
    <property type="entry name" value="AAA+_ATPase"/>
</dbReference>
<organism evidence="6 7">
    <name type="scientific">Gracilibacillus dipsosauri</name>
    <dbReference type="NCBI Taxonomy" id="178340"/>
    <lineage>
        <taxon>Bacteria</taxon>
        <taxon>Bacillati</taxon>
        <taxon>Bacillota</taxon>
        <taxon>Bacilli</taxon>
        <taxon>Bacillales</taxon>
        <taxon>Bacillaceae</taxon>
        <taxon>Gracilibacillus</taxon>
    </lineage>
</organism>
<reference evidence="6 7" key="1">
    <citation type="submission" date="2018-05" db="EMBL/GenBank/DDBJ databases">
        <title>Genomic analysis of Gracilibacillus dipsosauri DD1 reveals novel features of a salt-tolerant amylase.</title>
        <authorList>
            <person name="Deutch C.E."/>
            <person name="Yang S."/>
        </authorList>
    </citation>
    <scope>NUCLEOTIDE SEQUENCE [LARGE SCALE GENOMIC DNA]</scope>
    <source>
        <strain evidence="6 7">DD1</strain>
    </source>
</reference>
<dbReference type="Pfam" id="PF00005">
    <property type="entry name" value="ABC_tran"/>
    <property type="match status" value="1"/>
</dbReference>
<dbReference type="RefSeq" id="WP_109984936.1">
    <property type="nucleotide sequence ID" value="NZ_QGTD01000013.1"/>
</dbReference>
<keyword evidence="4 6" id="KW-0067">ATP-binding</keyword>
<dbReference type="InterPro" id="IPR027417">
    <property type="entry name" value="P-loop_NTPase"/>
</dbReference>
<dbReference type="Gene3D" id="3.40.50.300">
    <property type="entry name" value="P-loop containing nucleotide triphosphate hydrolases"/>
    <property type="match status" value="1"/>
</dbReference>
<dbReference type="CDD" id="cd03230">
    <property type="entry name" value="ABC_DR_subfamily_A"/>
    <property type="match status" value="1"/>
</dbReference>
<dbReference type="PANTHER" id="PTHR43335:SF4">
    <property type="entry name" value="ABC TRANSPORTER, ATP-BINDING PROTEIN"/>
    <property type="match status" value="1"/>
</dbReference>
<comment type="similarity">
    <text evidence="1">Belongs to the ABC transporter superfamily.</text>
</comment>
<dbReference type="Proteomes" id="UP000245624">
    <property type="component" value="Unassembled WGS sequence"/>
</dbReference>
<name>A0A317KVN6_9BACI</name>
<dbReference type="PANTHER" id="PTHR43335">
    <property type="entry name" value="ABC TRANSPORTER, ATP-BINDING PROTEIN"/>
    <property type="match status" value="1"/>
</dbReference>
<dbReference type="InterPro" id="IPR017871">
    <property type="entry name" value="ABC_transporter-like_CS"/>
</dbReference>
<dbReference type="GO" id="GO:0016887">
    <property type="term" value="F:ATP hydrolysis activity"/>
    <property type="evidence" value="ECO:0007669"/>
    <property type="project" value="InterPro"/>
</dbReference>
<comment type="caution">
    <text evidence="6">The sequence shown here is derived from an EMBL/GenBank/DDBJ whole genome shotgun (WGS) entry which is preliminary data.</text>
</comment>
<dbReference type="OrthoDB" id="9804819at2"/>
<dbReference type="AlphaFoldDB" id="A0A317KVN6"/>
<evidence type="ECO:0000259" key="5">
    <source>
        <dbReference type="PROSITE" id="PS50893"/>
    </source>
</evidence>
<protein>
    <submittedName>
        <fullName evidence="6">ABC transporter ATP-binding protein</fullName>
    </submittedName>
</protein>
<dbReference type="SMART" id="SM00382">
    <property type="entry name" value="AAA"/>
    <property type="match status" value="1"/>
</dbReference>
<gene>
    <name evidence="6" type="ORF">DLJ74_13990</name>
</gene>
<dbReference type="EMBL" id="QGTD01000013">
    <property type="protein sequence ID" value="PWU67571.1"/>
    <property type="molecule type" value="Genomic_DNA"/>
</dbReference>
<accession>A0A317KVN6</accession>
<dbReference type="GO" id="GO:0005524">
    <property type="term" value="F:ATP binding"/>
    <property type="evidence" value="ECO:0007669"/>
    <property type="project" value="UniProtKB-KW"/>
</dbReference>
<evidence type="ECO:0000313" key="7">
    <source>
        <dbReference type="Proteomes" id="UP000245624"/>
    </source>
</evidence>
<keyword evidence="2" id="KW-0813">Transport</keyword>
<dbReference type="InterPro" id="IPR003439">
    <property type="entry name" value="ABC_transporter-like_ATP-bd"/>
</dbReference>